<evidence type="ECO:0000256" key="1">
    <source>
        <dbReference type="SAM" id="MobiDB-lite"/>
    </source>
</evidence>
<feature type="region of interest" description="Disordered" evidence="1">
    <location>
        <begin position="174"/>
        <end position="215"/>
    </location>
</feature>
<dbReference type="RefSeq" id="XP_023630300.1">
    <property type="nucleotide sequence ID" value="XM_023774532.1"/>
</dbReference>
<gene>
    <name evidence="2" type="ORF">RCC_09290</name>
</gene>
<protein>
    <submittedName>
        <fullName evidence="2">Uncharacterized protein</fullName>
    </submittedName>
</protein>
<evidence type="ECO:0000313" key="3">
    <source>
        <dbReference type="Proteomes" id="UP000225277"/>
    </source>
</evidence>
<dbReference type="EMBL" id="FJUY01000017">
    <property type="protein sequence ID" value="CZT23576.1"/>
    <property type="molecule type" value="Genomic_DNA"/>
</dbReference>
<accession>A0A2D3V2I3</accession>
<evidence type="ECO:0000313" key="2">
    <source>
        <dbReference type="EMBL" id="CZT23576.1"/>
    </source>
</evidence>
<organism evidence="2 3">
    <name type="scientific">Ramularia collo-cygni</name>
    <dbReference type="NCBI Taxonomy" id="112498"/>
    <lineage>
        <taxon>Eukaryota</taxon>
        <taxon>Fungi</taxon>
        <taxon>Dikarya</taxon>
        <taxon>Ascomycota</taxon>
        <taxon>Pezizomycotina</taxon>
        <taxon>Dothideomycetes</taxon>
        <taxon>Dothideomycetidae</taxon>
        <taxon>Mycosphaerellales</taxon>
        <taxon>Mycosphaerellaceae</taxon>
        <taxon>Ramularia</taxon>
    </lineage>
</organism>
<dbReference type="AlphaFoldDB" id="A0A2D3V2I3"/>
<feature type="compositionally biased region" description="Basic residues" evidence="1">
    <location>
        <begin position="8"/>
        <end position="24"/>
    </location>
</feature>
<dbReference type="Proteomes" id="UP000225277">
    <property type="component" value="Unassembled WGS sequence"/>
</dbReference>
<feature type="region of interest" description="Disordered" evidence="1">
    <location>
        <begin position="1"/>
        <end position="70"/>
    </location>
</feature>
<proteinExistence type="predicted"/>
<feature type="compositionally biased region" description="Basic and acidic residues" evidence="1">
    <location>
        <begin position="33"/>
        <end position="47"/>
    </location>
</feature>
<reference evidence="2 3" key="1">
    <citation type="submission" date="2016-03" db="EMBL/GenBank/DDBJ databases">
        <authorList>
            <person name="Ploux O."/>
        </authorList>
    </citation>
    <scope>NUCLEOTIDE SEQUENCE [LARGE SCALE GENOMIC DNA]</scope>
    <source>
        <strain evidence="2 3">URUG2</strain>
    </source>
</reference>
<sequence>MDLPQHPEKRRSSRAGNRGSKRSRTPSEPHAISSHDRDRTEHTRKETPTNTTKSPQQLEEPVRPQPRQYLRKYEEEYLPFNKEERAFPSGVAYAHGSLIIGSALPDHGLMTAKTKLLHRGENLNTGEKTLVTLTTPDTREVDFEELVAVHQAGLAVDEEGRARTGLVVPPKFFSRSRHEGRRRSFSEGDRAPRVEGSIRAKKSKGKRAQSSGPEA</sequence>
<feature type="compositionally biased region" description="Polar residues" evidence="1">
    <location>
        <begin position="48"/>
        <end position="57"/>
    </location>
</feature>
<name>A0A2D3V2I3_9PEZI</name>
<feature type="compositionally biased region" description="Basic and acidic residues" evidence="1">
    <location>
        <begin position="182"/>
        <end position="198"/>
    </location>
</feature>
<dbReference type="GeneID" id="35604362"/>
<keyword evidence="3" id="KW-1185">Reference proteome</keyword>